<accession>A0A1G7THJ0</accession>
<proteinExistence type="predicted"/>
<dbReference type="OrthoDB" id="8421506at2"/>
<dbReference type="STRING" id="440168.SAMN04487974_102120"/>
<name>A0A1G7THJ0_9HYPH</name>
<keyword evidence="3" id="KW-1185">Reference proteome</keyword>
<reference evidence="2 3" key="1">
    <citation type="submission" date="2016-10" db="EMBL/GenBank/DDBJ databases">
        <authorList>
            <person name="de Groot N.N."/>
        </authorList>
    </citation>
    <scope>NUCLEOTIDE SEQUENCE [LARGE SCALE GENOMIC DNA]</scope>
    <source>
        <strain evidence="2 3">CGMCC 1.10267</strain>
    </source>
</reference>
<dbReference type="AlphaFoldDB" id="A0A1G7THJ0"/>
<organism evidence="2 3">
    <name type="scientific">Pelagibacterium luteolum</name>
    <dbReference type="NCBI Taxonomy" id="440168"/>
    <lineage>
        <taxon>Bacteria</taxon>
        <taxon>Pseudomonadati</taxon>
        <taxon>Pseudomonadota</taxon>
        <taxon>Alphaproteobacteria</taxon>
        <taxon>Hyphomicrobiales</taxon>
        <taxon>Devosiaceae</taxon>
        <taxon>Pelagibacterium</taxon>
    </lineage>
</organism>
<dbReference type="EMBL" id="FNCS01000002">
    <property type="protein sequence ID" value="SDG34484.1"/>
    <property type="molecule type" value="Genomic_DNA"/>
</dbReference>
<feature type="compositionally biased region" description="Low complexity" evidence="1">
    <location>
        <begin position="226"/>
        <end position="236"/>
    </location>
</feature>
<evidence type="ECO:0000313" key="3">
    <source>
        <dbReference type="Proteomes" id="UP000199495"/>
    </source>
</evidence>
<evidence type="ECO:0000256" key="1">
    <source>
        <dbReference type="SAM" id="MobiDB-lite"/>
    </source>
</evidence>
<protein>
    <submittedName>
        <fullName evidence="2">Uncharacterized protein</fullName>
    </submittedName>
</protein>
<dbReference type="RefSeq" id="WP_090592592.1">
    <property type="nucleotide sequence ID" value="NZ_FNCS01000002.1"/>
</dbReference>
<gene>
    <name evidence="2" type="ORF">SAMN04487974_102120</name>
</gene>
<dbReference type="Proteomes" id="UP000199495">
    <property type="component" value="Unassembled WGS sequence"/>
</dbReference>
<evidence type="ECO:0000313" key="2">
    <source>
        <dbReference type="EMBL" id="SDG34484.1"/>
    </source>
</evidence>
<sequence length="386" mass="41383">MAENPYQQRGLLSMLGQGDSGFAQWLDPRRNAIIGFGSGLIGADSARGAMRGAAQGMQQGRQQDTQYAVLQQEQAERQEQLAQQTAERNQTVEWLKSNYPQYAALPPAEGFRAAMADMGRASSGGANEETFFGSPVPYQTEDGVQYGQLGNQGTFRPIPLPDGASFAPRTSQVDIGNAISVQDQHGNELYRMPKSGSVPTGFEPQQGGGIAPMAGGPQAEERERSQAQAAQRSEQTARAATIVLDDINRAREIVKSDNFFNPSVGFGSGLARNVEGSNATNLFQLTQTIRGNIGFDRLQQMRESSPTGGALGNVTEQELATLQSVLGSLDQSQNEQQFLYNLDRLEEIYGGIMRKAAAYPNAAEFGFGSGSPGGAGGGVVDYNDYF</sequence>
<feature type="region of interest" description="Disordered" evidence="1">
    <location>
        <begin position="195"/>
        <end position="236"/>
    </location>
</feature>